<name>A0A843XMI1_COLES</name>
<comment type="caution">
    <text evidence="2">The sequence shown here is derived from an EMBL/GenBank/DDBJ whole genome shotgun (WGS) entry which is preliminary data.</text>
</comment>
<reference evidence="2" key="1">
    <citation type="submission" date="2017-07" db="EMBL/GenBank/DDBJ databases">
        <title>Taro Niue Genome Assembly and Annotation.</title>
        <authorList>
            <person name="Atibalentja N."/>
            <person name="Keating K."/>
            <person name="Fields C.J."/>
        </authorList>
    </citation>
    <scope>NUCLEOTIDE SEQUENCE</scope>
    <source>
        <strain evidence="2">Niue_2</strain>
        <tissue evidence="2">Leaf</tissue>
    </source>
</reference>
<evidence type="ECO:0008006" key="4">
    <source>
        <dbReference type="Google" id="ProtNLM"/>
    </source>
</evidence>
<sequence length="744" mass="80439">MCATCSAQGSGHRERDAQVRRDLVAMLRPVLESGRSRGNAGRSLCSVFFAKAVVMADRRDWGGGGEGPEELTQRMIERIWESLTEIRMRMDQQALVPPVTGEAVPMAPVPPPPGVEVPFVAPVPPSAPVIAAEKPVVQIERFLRLQPPTYYGGPNPDTSEHWIHEIERVFMTMRCPAVDRVVLATFQLRRFAQEWWRLKMQTTFAGRVEGKKGVVQDLAARWDFGSGISDAVHGAEQALEGLSARQVVIVTLDPIPVRLCQRVLLRAAGAPVTSRVPGLPFVWDDWPCHDGGASVATAIPIATTRCVAYLSRSVNGSRQGSAFGLLTGVLSRPDAEYRSAKTVASERVATLLPPVKVAGGSERPVRLSRHSGWARSGHGLGGRRDKVVVAMPRPAPSSFGSWRLKALASTPSPSFGFSSFSLLSEWERFPSRLLRRLELVAEWRRLVWSGSGTVGARRRRSWLHECLGDPGMEHPAVGLLADVATSEHVATSEEASPRAGLPLGPSGRECGSYDSLASLYRGGCRRESAAGVLEWCAEGLLPHVFDFASSVGVVFGLTRSSFASTLLEFLLLWLVASFPTWSGCELQESVAAVAGCACFERGYWFARAAFGFVVGLCVRVGVSRRLREPACGVAFTSAGLWSVKPVEGVLALLAVALLWGESLLDVPLVVGVCVVFGLVCLCASLYWLVVNSGEVLTEFLSVGSGGRLFVVVLLVAVVLPSRLRCIAWLPCVLVRFPRTVGCCP</sequence>
<evidence type="ECO:0000313" key="2">
    <source>
        <dbReference type="EMBL" id="MQM20320.1"/>
    </source>
</evidence>
<feature type="transmembrane region" description="Helical" evidence="1">
    <location>
        <begin position="699"/>
        <end position="719"/>
    </location>
</feature>
<evidence type="ECO:0000256" key="1">
    <source>
        <dbReference type="SAM" id="Phobius"/>
    </source>
</evidence>
<proteinExistence type="predicted"/>
<organism evidence="2 3">
    <name type="scientific">Colocasia esculenta</name>
    <name type="common">Wild taro</name>
    <name type="synonym">Arum esculentum</name>
    <dbReference type="NCBI Taxonomy" id="4460"/>
    <lineage>
        <taxon>Eukaryota</taxon>
        <taxon>Viridiplantae</taxon>
        <taxon>Streptophyta</taxon>
        <taxon>Embryophyta</taxon>
        <taxon>Tracheophyta</taxon>
        <taxon>Spermatophyta</taxon>
        <taxon>Magnoliopsida</taxon>
        <taxon>Liliopsida</taxon>
        <taxon>Araceae</taxon>
        <taxon>Aroideae</taxon>
        <taxon>Colocasieae</taxon>
        <taxon>Colocasia</taxon>
    </lineage>
</organism>
<dbReference type="AlphaFoldDB" id="A0A843XMI1"/>
<dbReference type="OrthoDB" id="1305854at2759"/>
<keyword evidence="3" id="KW-1185">Reference proteome</keyword>
<accession>A0A843XMI1</accession>
<feature type="transmembrane region" description="Helical" evidence="1">
    <location>
        <begin position="604"/>
        <end position="622"/>
    </location>
</feature>
<dbReference type="Proteomes" id="UP000652761">
    <property type="component" value="Unassembled WGS sequence"/>
</dbReference>
<gene>
    <name evidence="2" type="ORF">Taro_053338</name>
</gene>
<keyword evidence="1" id="KW-0812">Transmembrane</keyword>
<evidence type="ECO:0000313" key="3">
    <source>
        <dbReference type="Proteomes" id="UP000652761"/>
    </source>
</evidence>
<protein>
    <recommendedName>
        <fullName evidence="4">Retrotransposon gag domain-containing protein</fullName>
    </recommendedName>
</protein>
<keyword evidence="1" id="KW-1133">Transmembrane helix</keyword>
<keyword evidence="1" id="KW-0472">Membrane</keyword>
<feature type="transmembrane region" description="Helical" evidence="1">
    <location>
        <begin position="666"/>
        <end position="687"/>
    </location>
</feature>
<dbReference type="EMBL" id="NMUH01009718">
    <property type="protein sequence ID" value="MQM20320.1"/>
    <property type="molecule type" value="Genomic_DNA"/>
</dbReference>
<feature type="transmembrane region" description="Helical" evidence="1">
    <location>
        <begin position="634"/>
        <end position="660"/>
    </location>
</feature>
<feature type="non-terminal residue" evidence="2">
    <location>
        <position position="1"/>
    </location>
</feature>